<evidence type="ECO:0000313" key="3">
    <source>
        <dbReference type="EMBL" id="MEK8032012.1"/>
    </source>
</evidence>
<dbReference type="GO" id="GO:0016746">
    <property type="term" value="F:acyltransferase activity"/>
    <property type="evidence" value="ECO:0007669"/>
    <property type="project" value="UniProtKB-KW"/>
</dbReference>
<dbReference type="InterPro" id="IPR050879">
    <property type="entry name" value="Acyltransferase_3"/>
</dbReference>
<evidence type="ECO:0000313" key="4">
    <source>
        <dbReference type="Proteomes" id="UP001371218"/>
    </source>
</evidence>
<dbReference type="Pfam" id="PF01757">
    <property type="entry name" value="Acyl_transf_3"/>
    <property type="match status" value="1"/>
</dbReference>
<feature type="transmembrane region" description="Helical" evidence="1">
    <location>
        <begin position="291"/>
        <end position="309"/>
    </location>
</feature>
<keyword evidence="4" id="KW-1185">Reference proteome</keyword>
<feature type="transmembrane region" description="Helical" evidence="1">
    <location>
        <begin position="243"/>
        <end position="261"/>
    </location>
</feature>
<dbReference type="EMBL" id="JBBUTG010000008">
    <property type="protein sequence ID" value="MEK8032012.1"/>
    <property type="molecule type" value="Genomic_DNA"/>
</dbReference>
<reference evidence="3 4" key="1">
    <citation type="submission" date="2024-04" db="EMBL/GenBank/DDBJ databases">
        <title>Novel species of the genus Ideonella isolated from streams.</title>
        <authorList>
            <person name="Lu H."/>
        </authorList>
    </citation>
    <scope>NUCLEOTIDE SEQUENCE [LARGE SCALE GENOMIC DNA]</scope>
    <source>
        <strain evidence="3 4">DXS29W</strain>
    </source>
</reference>
<name>A0ABU9BT28_9BURK</name>
<evidence type="ECO:0000259" key="2">
    <source>
        <dbReference type="Pfam" id="PF01757"/>
    </source>
</evidence>
<feature type="transmembrane region" description="Helical" evidence="1">
    <location>
        <begin position="185"/>
        <end position="206"/>
    </location>
</feature>
<proteinExistence type="predicted"/>
<dbReference type="Proteomes" id="UP001371218">
    <property type="component" value="Unassembled WGS sequence"/>
</dbReference>
<dbReference type="PANTHER" id="PTHR23028">
    <property type="entry name" value="ACETYLTRANSFERASE"/>
    <property type="match status" value="1"/>
</dbReference>
<keyword evidence="3" id="KW-0012">Acyltransferase</keyword>
<keyword evidence="1" id="KW-0812">Transmembrane</keyword>
<dbReference type="InterPro" id="IPR002656">
    <property type="entry name" value="Acyl_transf_3_dom"/>
</dbReference>
<feature type="transmembrane region" description="Helical" evidence="1">
    <location>
        <begin position="321"/>
        <end position="347"/>
    </location>
</feature>
<keyword evidence="3" id="KW-0808">Transferase</keyword>
<organism evidence="3 4">
    <name type="scientific">Ideonella lacteola</name>
    <dbReference type="NCBI Taxonomy" id="2984193"/>
    <lineage>
        <taxon>Bacteria</taxon>
        <taxon>Pseudomonadati</taxon>
        <taxon>Pseudomonadota</taxon>
        <taxon>Betaproteobacteria</taxon>
        <taxon>Burkholderiales</taxon>
        <taxon>Sphaerotilaceae</taxon>
        <taxon>Ideonella</taxon>
    </lineage>
</organism>
<dbReference type="RefSeq" id="WP_341426428.1">
    <property type="nucleotide sequence ID" value="NZ_JBBUTG010000008.1"/>
</dbReference>
<feature type="transmembrane region" description="Helical" evidence="1">
    <location>
        <begin position="266"/>
        <end position="285"/>
    </location>
</feature>
<gene>
    <name evidence="3" type="ORF">AACH06_14395</name>
</gene>
<feature type="transmembrane region" description="Helical" evidence="1">
    <location>
        <begin position="359"/>
        <end position="380"/>
    </location>
</feature>
<keyword evidence="1" id="KW-0472">Membrane</keyword>
<keyword evidence="1" id="KW-1133">Transmembrane helix</keyword>
<feature type="transmembrane region" description="Helical" evidence="1">
    <location>
        <begin position="218"/>
        <end position="237"/>
    </location>
</feature>
<comment type="caution">
    <text evidence="3">The sequence shown here is derived from an EMBL/GenBank/DDBJ whole genome shotgun (WGS) entry which is preliminary data.</text>
</comment>
<feature type="domain" description="Acyltransferase 3" evidence="2">
    <location>
        <begin position="42"/>
        <end position="376"/>
    </location>
</feature>
<dbReference type="PANTHER" id="PTHR23028:SF53">
    <property type="entry name" value="ACYL_TRANSF_3 DOMAIN-CONTAINING PROTEIN"/>
    <property type="match status" value="1"/>
</dbReference>
<dbReference type="EC" id="2.3.1.-" evidence="3"/>
<evidence type="ECO:0000256" key="1">
    <source>
        <dbReference type="SAM" id="Phobius"/>
    </source>
</evidence>
<sequence>MNQRQATLPAPTPVWYPGWRSAPAGTPTRVGARDTVAALPVFWINLFKAVASQLILWHHMALYGPMCDVAHDLAPALLDALNQHARMVVQVFLVTGGFLAAGSLWPSPGAAPKVGWRDVPAGCWRRYQRLAKPYLLAVLAVVVAAWLARGLMDHPTIPAAPEPGQLAAHIVLAQDVLGIESLSAGFWYVAIDFQLYVVLLMLAATLRGMPGRDWSRAAVSIAVVLALVLVSLLWWNLDASLDAYAPYFIGAYGLGVLARWVRGLRVAREPAALGLMLIVGLALAVEWRSRIALAGATAVLLCLLPEPAAMRSGLARAAQSALAFLAQISYPVFLFHYAVILITGAVVYNQWPESPEAHAMGMVLAWVASLVAGTLIHRAVERR</sequence>
<feature type="transmembrane region" description="Helical" evidence="1">
    <location>
        <begin position="134"/>
        <end position="152"/>
    </location>
</feature>
<accession>A0ABU9BT28</accession>
<protein>
    <submittedName>
        <fullName evidence="3">Acyltransferase</fullName>
        <ecNumber evidence="3">2.3.1.-</ecNumber>
    </submittedName>
</protein>